<comment type="caution">
    <text evidence="1">The sequence shown here is derived from an EMBL/GenBank/DDBJ whole genome shotgun (WGS) entry which is preliminary data.</text>
</comment>
<organism evidence="1 2">
    <name type="scientific">Cirrhinus molitorella</name>
    <name type="common">mud carp</name>
    <dbReference type="NCBI Taxonomy" id="172907"/>
    <lineage>
        <taxon>Eukaryota</taxon>
        <taxon>Metazoa</taxon>
        <taxon>Chordata</taxon>
        <taxon>Craniata</taxon>
        <taxon>Vertebrata</taxon>
        <taxon>Euteleostomi</taxon>
        <taxon>Actinopterygii</taxon>
        <taxon>Neopterygii</taxon>
        <taxon>Teleostei</taxon>
        <taxon>Ostariophysi</taxon>
        <taxon>Cypriniformes</taxon>
        <taxon>Cyprinidae</taxon>
        <taxon>Labeoninae</taxon>
        <taxon>Labeonini</taxon>
        <taxon>Cirrhinus</taxon>
    </lineage>
</organism>
<evidence type="ECO:0000313" key="2">
    <source>
        <dbReference type="Proteomes" id="UP001558613"/>
    </source>
</evidence>
<name>A0ABR3M6Q2_9TELE</name>
<keyword evidence="2" id="KW-1185">Reference proteome</keyword>
<sequence>MSYLTPHMYNRGALQQILQVTAMKIKRIALDMNESRSVTRPTEHMGILRCLCCFQGEVRWGGAVSPLGDVALPSQPARLCKCAVLSGALCYSWNARLYLWKISWANCWICVRL</sequence>
<reference evidence="1 2" key="1">
    <citation type="submission" date="2023-09" db="EMBL/GenBank/DDBJ databases">
        <authorList>
            <person name="Wang M."/>
        </authorList>
    </citation>
    <scope>NUCLEOTIDE SEQUENCE [LARGE SCALE GENOMIC DNA]</scope>
    <source>
        <strain evidence="1">GT-2023</strain>
        <tissue evidence="1">Liver</tissue>
    </source>
</reference>
<gene>
    <name evidence="1" type="ORF">QQF64_008624</name>
</gene>
<proteinExistence type="predicted"/>
<protein>
    <submittedName>
        <fullName evidence="1">Uncharacterized protein</fullName>
    </submittedName>
</protein>
<dbReference type="EMBL" id="JAYMGO010000015">
    <property type="protein sequence ID" value="KAL1260797.1"/>
    <property type="molecule type" value="Genomic_DNA"/>
</dbReference>
<dbReference type="Proteomes" id="UP001558613">
    <property type="component" value="Unassembled WGS sequence"/>
</dbReference>
<accession>A0ABR3M6Q2</accession>
<evidence type="ECO:0000313" key="1">
    <source>
        <dbReference type="EMBL" id="KAL1260797.1"/>
    </source>
</evidence>